<evidence type="ECO:0000256" key="8">
    <source>
        <dbReference type="ARBA" id="ARBA00023065"/>
    </source>
</evidence>
<keyword evidence="7" id="KW-0915">Sodium</keyword>
<feature type="transmembrane region" description="Helical" evidence="11">
    <location>
        <begin position="392"/>
        <end position="410"/>
    </location>
</feature>
<feature type="transmembrane region" description="Helical" evidence="11">
    <location>
        <begin position="750"/>
        <end position="771"/>
    </location>
</feature>
<feature type="transmembrane region" description="Helical" evidence="11">
    <location>
        <begin position="620"/>
        <end position="638"/>
    </location>
</feature>
<evidence type="ECO:0000256" key="9">
    <source>
        <dbReference type="ARBA" id="ARBA00023136"/>
    </source>
</evidence>
<keyword evidence="3" id="KW-0813">Transport</keyword>
<comment type="similarity">
    <text evidence="2">Belongs to the sodium:solute symporter (SSF) (TC 2.A.21) family.</text>
</comment>
<keyword evidence="5 11" id="KW-0812">Transmembrane</keyword>
<dbReference type="Gene3D" id="3.40.50.12170">
    <property type="entry name" value="Uncharacterised protein PF07075, DUF1343"/>
    <property type="match status" value="1"/>
</dbReference>
<keyword evidence="9 11" id="KW-0472">Membrane</keyword>
<evidence type="ECO:0000256" key="6">
    <source>
        <dbReference type="ARBA" id="ARBA00022989"/>
    </source>
</evidence>
<dbReference type="PROSITE" id="PS50283">
    <property type="entry name" value="NA_SOLUT_SYMP_3"/>
    <property type="match status" value="1"/>
</dbReference>
<evidence type="ECO:0000256" key="4">
    <source>
        <dbReference type="ARBA" id="ARBA00022475"/>
    </source>
</evidence>
<sequence length="866" mass="95291">MSLGIDEFLSKPRPEYRGKKLGLCTNTGGVNHSGKRTIQLLEQEFGLDLLLTLDDWNNTTSFSNNRTSAVAKGPSLDQINISGTLPVQIAELIKDLDALFVDLQGIGIRSQSYTVTLQHLLHAGGIAGTSIIILDRPNPLGGEMVSGNIPQESLEYPTSFIPIPYRHGMTIGELARLLNTENDHGAELMIIPMDNWQGQPWSEIGLDWVPISPGISTVDDLERFTITSILGADGIIENGVSTDRPYEILVHPKITSGSDIVFALDELDLPGVHILPAVSAPTTGPFAGQICNGISITITDVNVLEPWTVAITIAEKIKTIYPDIEFTQSENALTLFDKAVGSTEVRESIATMDWKRLSLYKAAQGEQVIKFKEVRQRYLIYPRRNNFSSLDMKVLFGYIGLIVLIGVIVGRKQRDTKSYFLGNGQISWLMISFSVVATETSVLTFLSIPGVAYLTNFGFLQVAIGYIIGRIVVAWLFLPLYYKEGIQSTYEFIGNKWGISFQRFVSTIFLLMRILADGVRLFMTAIPLTLITGWSFGASIAIIGLFTLIYTLIGGIRAVVYTDTIQFILYIFGAILTFNVINELIPGGLENIISILEEAGKFSIFQGFSSSLSDLLTRPYNFIAAVLGGFLLSMASHGTDHLMVQRLLSAGSIRDGQKALVLSGFLVFLQFAIFLFLGATMWILYDGLPLKPNLVFPWFILTHLPPGFTGFLVAGIFAAAMSTLSSSINSLASATVVDWIKPINPTAGLITARWVSIFWAIVLIGGAMLFTSSESPLVEVGLSIASVVYGAILGFFILRLTNWHVSNKSVFWGFSISIILMIYLWKATPLAWTWYVFFGTIIMLTISVILPQFQNRVKPIANVQSK</sequence>
<dbReference type="Gene3D" id="1.20.1730.10">
    <property type="entry name" value="Sodium/glucose cotransporter"/>
    <property type="match status" value="1"/>
</dbReference>
<evidence type="ECO:0000256" key="5">
    <source>
        <dbReference type="ARBA" id="ARBA00022692"/>
    </source>
</evidence>
<feature type="transmembrane region" description="Helical" evidence="11">
    <location>
        <begin position="832"/>
        <end position="850"/>
    </location>
</feature>
<evidence type="ECO:0000313" key="14">
    <source>
        <dbReference type="EMBL" id="CUV09830.1"/>
    </source>
</evidence>
<evidence type="ECO:0000256" key="10">
    <source>
        <dbReference type="ARBA" id="ARBA00023201"/>
    </source>
</evidence>
<dbReference type="PANTHER" id="PTHR42985:SF47">
    <property type="entry name" value="INTEGRAL MEMBRANE TRANSPORT PROTEIN"/>
    <property type="match status" value="1"/>
</dbReference>
<feature type="transmembrane region" description="Helical" evidence="11">
    <location>
        <begin position="696"/>
        <end position="720"/>
    </location>
</feature>
<dbReference type="EMBL" id="FAXC01000308">
    <property type="protein sequence ID" value="CUV09830.1"/>
    <property type="molecule type" value="Genomic_DNA"/>
</dbReference>
<feature type="transmembrane region" description="Helical" evidence="11">
    <location>
        <begin position="534"/>
        <end position="553"/>
    </location>
</feature>
<dbReference type="GO" id="GO:0005886">
    <property type="term" value="C:plasma membrane"/>
    <property type="evidence" value="ECO:0007669"/>
    <property type="project" value="UniProtKB-SubCell"/>
</dbReference>
<accession>A0A160VGG9</accession>
<dbReference type="AlphaFoldDB" id="A0A160VGG9"/>
<evidence type="ECO:0000256" key="2">
    <source>
        <dbReference type="ARBA" id="ARBA00006434"/>
    </source>
</evidence>
<protein>
    <submittedName>
        <fullName evidence="14">Sodium/iodide co-transporter</fullName>
    </submittedName>
</protein>
<feature type="transmembrane region" description="Helical" evidence="11">
    <location>
        <begin position="659"/>
        <end position="684"/>
    </location>
</feature>
<dbReference type="Pfam" id="PF07075">
    <property type="entry name" value="NamZ_N"/>
    <property type="match status" value="1"/>
</dbReference>
<evidence type="ECO:0000256" key="11">
    <source>
        <dbReference type="SAM" id="Phobius"/>
    </source>
</evidence>
<dbReference type="InterPro" id="IPR051163">
    <property type="entry name" value="Sodium:Solute_Symporter_SSF"/>
</dbReference>
<keyword evidence="10" id="KW-0739">Sodium transport</keyword>
<dbReference type="GO" id="GO:0015293">
    <property type="term" value="F:symporter activity"/>
    <property type="evidence" value="ECO:0007669"/>
    <property type="project" value="TreeGrafter"/>
</dbReference>
<name>A0A160VGG9_9ZZZZ</name>
<dbReference type="CDD" id="cd11493">
    <property type="entry name" value="SLC5sbd_NIS-like_u1"/>
    <property type="match status" value="1"/>
</dbReference>
<feature type="transmembrane region" description="Helical" evidence="11">
    <location>
        <begin position="431"/>
        <end position="453"/>
    </location>
</feature>
<evidence type="ECO:0000259" key="13">
    <source>
        <dbReference type="Pfam" id="PF20732"/>
    </source>
</evidence>
<feature type="transmembrane region" description="Helical" evidence="11">
    <location>
        <begin position="777"/>
        <end position="798"/>
    </location>
</feature>
<keyword evidence="8" id="KW-0406">Ion transport</keyword>
<proteinExistence type="inferred from homology"/>
<evidence type="ECO:0000256" key="7">
    <source>
        <dbReference type="ARBA" id="ARBA00023053"/>
    </source>
</evidence>
<reference evidence="14" key="1">
    <citation type="submission" date="2015-10" db="EMBL/GenBank/DDBJ databases">
        <authorList>
            <person name="Gilbert D.G."/>
        </authorList>
    </citation>
    <scope>NUCLEOTIDE SEQUENCE</scope>
</reference>
<feature type="transmembrane region" description="Helical" evidence="11">
    <location>
        <begin position="459"/>
        <end position="482"/>
    </location>
</feature>
<dbReference type="PANTHER" id="PTHR42985">
    <property type="entry name" value="SODIUM-COUPLED MONOCARBOXYLATE TRANSPORTER"/>
    <property type="match status" value="1"/>
</dbReference>
<feature type="transmembrane region" description="Helical" evidence="11">
    <location>
        <begin position="560"/>
        <end position="581"/>
    </location>
</feature>
<gene>
    <name evidence="14" type="ORF">MGWOODY_Mmi1254</name>
</gene>
<keyword evidence="4" id="KW-1003">Cell membrane</keyword>
<dbReference type="Gene3D" id="3.90.1150.140">
    <property type="match status" value="1"/>
</dbReference>
<dbReference type="Pfam" id="PF20732">
    <property type="entry name" value="NamZ_C"/>
    <property type="match status" value="1"/>
</dbReference>
<dbReference type="InterPro" id="IPR038377">
    <property type="entry name" value="Na/Glc_symporter_sf"/>
</dbReference>
<comment type="subcellular location">
    <subcellularLocation>
        <location evidence="1">Cell membrane</location>
        <topology evidence="1">Multi-pass membrane protein</topology>
    </subcellularLocation>
</comment>
<organism evidence="14">
    <name type="scientific">hydrothermal vent metagenome</name>
    <dbReference type="NCBI Taxonomy" id="652676"/>
    <lineage>
        <taxon>unclassified sequences</taxon>
        <taxon>metagenomes</taxon>
        <taxon>ecological metagenomes</taxon>
    </lineage>
</organism>
<keyword evidence="6 11" id="KW-1133">Transmembrane helix</keyword>
<feature type="domain" description="Peptidoglycan beta-N-acetylmuramidase NamZ N-terminal" evidence="12">
    <location>
        <begin position="22"/>
        <end position="218"/>
    </location>
</feature>
<evidence type="ECO:0000256" key="1">
    <source>
        <dbReference type="ARBA" id="ARBA00004651"/>
    </source>
</evidence>
<feature type="transmembrane region" description="Helical" evidence="11">
    <location>
        <begin position="503"/>
        <end position="522"/>
    </location>
</feature>
<evidence type="ECO:0000259" key="12">
    <source>
        <dbReference type="Pfam" id="PF07075"/>
    </source>
</evidence>
<dbReference type="InterPro" id="IPR048503">
    <property type="entry name" value="NamZ_C"/>
</dbReference>
<evidence type="ECO:0000256" key="3">
    <source>
        <dbReference type="ARBA" id="ARBA00022448"/>
    </source>
</evidence>
<feature type="domain" description="Peptidoglycan beta-N-acetylmuramidase NamZ C-terminal" evidence="13">
    <location>
        <begin position="236"/>
        <end position="381"/>
    </location>
</feature>
<dbReference type="Pfam" id="PF00474">
    <property type="entry name" value="SSF"/>
    <property type="match status" value="1"/>
</dbReference>
<feature type="transmembrane region" description="Helical" evidence="11">
    <location>
        <begin position="810"/>
        <end position="826"/>
    </location>
</feature>
<dbReference type="InterPro" id="IPR048502">
    <property type="entry name" value="NamZ_N"/>
</dbReference>
<dbReference type="GO" id="GO:0006814">
    <property type="term" value="P:sodium ion transport"/>
    <property type="evidence" value="ECO:0007669"/>
    <property type="project" value="UniProtKB-KW"/>
</dbReference>
<dbReference type="InterPro" id="IPR001734">
    <property type="entry name" value="Na/solute_symporter"/>
</dbReference>
<dbReference type="NCBIfam" id="TIGR00813">
    <property type="entry name" value="sss"/>
    <property type="match status" value="1"/>
</dbReference>